<dbReference type="InterPro" id="IPR051766">
    <property type="entry name" value="TXND_domain-containing"/>
</dbReference>
<evidence type="ECO:0000313" key="2">
    <source>
        <dbReference type="EMBL" id="TFK06288.1"/>
    </source>
</evidence>
<dbReference type="InterPro" id="IPR013766">
    <property type="entry name" value="Thioredoxin_domain"/>
</dbReference>
<sequence>MRSTAPRDWEEEEEEEEGFLALTSAEDYTLIGGLVLGFKAETVPALVPELMLALMDSDLDGGDHDIRTMASKKKEIILQVTVNNQELWEEMLGFKGLIVVDVYQGWCGPCRTVVNLFRKIRNELGDDLLHFAVAEVDSIDALENHRGKCEPTFLFYAGGELVAVVRGANAPLLQKTILDQLEAERKVLEQGAERVVVIRGLNI</sequence>
<proteinExistence type="predicted"/>
<dbReference type="Pfam" id="PF00085">
    <property type="entry name" value="Thioredoxin"/>
    <property type="match status" value="1"/>
</dbReference>
<dbReference type="PANTHER" id="PTHR46135">
    <property type="entry name" value="NME/NM23 FAMILY MEMBER 8"/>
    <property type="match status" value="1"/>
</dbReference>
<name>A0A4D9EF75_9SAUR</name>
<dbReference type="EMBL" id="QXTE01000098">
    <property type="protein sequence ID" value="TFK06288.1"/>
    <property type="molecule type" value="Genomic_DNA"/>
</dbReference>
<dbReference type="InterPro" id="IPR017937">
    <property type="entry name" value="Thioredoxin_CS"/>
</dbReference>
<feature type="domain" description="Thioredoxin" evidence="1">
    <location>
        <begin position="41"/>
        <end position="183"/>
    </location>
</feature>
<dbReference type="AlphaFoldDB" id="A0A4D9EF75"/>
<evidence type="ECO:0000259" key="1">
    <source>
        <dbReference type="PROSITE" id="PS51352"/>
    </source>
</evidence>
<dbReference type="SUPFAM" id="SSF52833">
    <property type="entry name" value="Thioredoxin-like"/>
    <property type="match status" value="1"/>
</dbReference>
<dbReference type="Gene3D" id="3.40.30.10">
    <property type="entry name" value="Glutaredoxin"/>
    <property type="match status" value="1"/>
</dbReference>
<protein>
    <submittedName>
        <fullName evidence="2">Mediator of RNA polymerase II transcription subunit 12-like protein</fullName>
    </submittedName>
</protein>
<gene>
    <name evidence="2" type="ORF">DR999_PMT11030</name>
</gene>
<evidence type="ECO:0000313" key="3">
    <source>
        <dbReference type="Proteomes" id="UP000297703"/>
    </source>
</evidence>
<dbReference type="Proteomes" id="UP000297703">
    <property type="component" value="Unassembled WGS sequence"/>
</dbReference>
<dbReference type="PROSITE" id="PS00194">
    <property type="entry name" value="THIOREDOXIN_1"/>
    <property type="match status" value="1"/>
</dbReference>
<dbReference type="PANTHER" id="PTHR46135:SF3">
    <property type="entry name" value="NME_NM23 FAMILY MEMBER 8"/>
    <property type="match status" value="1"/>
</dbReference>
<accession>A0A4D9EF75</accession>
<comment type="caution">
    <text evidence="2">The sequence shown here is derived from an EMBL/GenBank/DDBJ whole genome shotgun (WGS) entry which is preliminary data.</text>
</comment>
<dbReference type="CDD" id="cd02948">
    <property type="entry name" value="TRX_NDPK"/>
    <property type="match status" value="1"/>
</dbReference>
<dbReference type="InterPro" id="IPR036249">
    <property type="entry name" value="Thioredoxin-like_sf"/>
</dbReference>
<reference evidence="2 3" key="2">
    <citation type="submission" date="2019-04" db="EMBL/GenBank/DDBJ databases">
        <title>The genome sequence of big-headed turtle.</title>
        <authorList>
            <person name="Gong S."/>
        </authorList>
    </citation>
    <scope>NUCLEOTIDE SEQUENCE [LARGE SCALE GENOMIC DNA]</scope>
    <source>
        <strain evidence="2">DO16091913</strain>
        <tissue evidence="2">Muscle</tissue>
    </source>
</reference>
<organism evidence="2 3">
    <name type="scientific">Platysternon megacephalum</name>
    <name type="common">big-headed turtle</name>
    <dbReference type="NCBI Taxonomy" id="55544"/>
    <lineage>
        <taxon>Eukaryota</taxon>
        <taxon>Metazoa</taxon>
        <taxon>Chordata</taxon>
        <taxon>Craniata</taxon>
        <taxon>Vertebrata</taxon>
        <taxon>Euteleostomi</taxon>
        <taxon>Archelosauria</taxon>
        <taxon>Testudinata</taxon>
        <taxon>Testudines</taxon>
        <taxon>Cryptodira</taxon>
        <taxon>Durocryptodira</taxon>
        <taxon>Testudinoidea</taxon>
        <taxon>Platysternidae</taxon>
        <taxon>Platysternon</taxon>
    </lineage>
</organism>
<dbReference type="PROSITE" id="PS51352">
    <property type="entry name" value="THIOREDOXIN_2"/>
    <property type="match status" value="1"/>
</dbReference>
<dbReference type="OrthoDB" id="10263751at2759"/>
<dbReference type="STRING" id="55544.A0A4D9EF75"/>
<reference evidence="2 3" key="1">
    <citation type="submission" date="2019-04" db="EMBL/GenBank/DDBJ databases">
        <title>Draft genome of the big-headed turtle Platysternon megacephalum.</title>
        <authorList>
            <person name="Gong S."/>
        </authorList>
    </citation>
    <scope>NUCLEOTIDE SEQUENCE [LARGE SCALE GENOMIC DNA]</scope>
    <source>
        <strain evidence="2">DO16091913</strain>
        <tissue evidence="2">Muscle</tissue>
    </source>
</reference>
<keyword evidence="3" id="KW-1185">Reference proteome</keyword>